<keyword evidence="1" id="KW-0479">Metal-binding</keyword>
<dbReference type="GO" id="GO:0046872">
    <property type="term" value="F:metal ion binding"/>
    <property type="evidence" value="ECO:0007669"/>
    <property type="project" value="UniProtKB-KW"/>
</dbReference>
<dbReference type="GO" id="GO:0005615">
    <property type="term" value="C:extracellular space"/>
    <property type="evidence" value="ECO:0000318"/>
    <property type="project" value="GO_Central"/>
</dbReference>
<reference evidence="3 4" key="1">
    <citation type="journal article" date="2007" name="Nature">
        <title>Genome of the marsupial Monodelphis domestica reveals innovation in non-coding sequences.</title>
        <authorList>
            <person name="Mikkelsen T.S."/>
            <person name="Wakefield M.J."/>
            <person name="Aken B."/>
            <person name="Amemiya C.T."/>
            <person name="Chang J.L."/>
            <person name="Duke S."/>
            <person name="Garber M."/>
            <person name="Gentles A.J."/>
            <person name="Goodstadt L."/>
            <person name="Heger A."/>
            <person name="Jurka J."/>
            <person name="Kamal M."/>
            <person name="Mauceli E."/>
            <person name="Searle S.M."/>
            <person name="Sharpe T."/>
            <person name="Baker M.L."/>
            <person name="Batzer M.A."/>
            <person name="Benos P.V."/>
            <person name="Belov K."/>
            <person name="Clamp M."/>
            <person name="Cook A."/>
            <person name="Cuff J."/>
            <person name="Das R."/>
            <person name="Davidow L."/>
            <person name="Deakin J.E."/>
            <person name="Fazzari M.J."/>
            <person name="Glass J.L."/>
            <person name="Grabherr M."/>
            <person name="Greally J.M."/>
            <person name="Gu W."/>
            <person name="Hore T.A."/>
            <person name="Huttley G.A."/>
            <person name="Kleber M."/>
            <person name="Jirtle R.L."/>
            <person name="Koina E."/>
            <person name="Lee J.T."/>
            <person name="Mahony S."/>
            <person name="Marra M.A."/>
            <person name="Miller R.D."/>
            <person name="Nicholls R.D."/>
            <person name="Oda M."/>
            <person name="Papenfuss A.T."/>
            <person name="Parra Z.E."/>
            <person name="Pollock D.D."/>
            <person name="Ray D.A."/>
            <person name="Schein J.E."/>
            <person name="Speed T.P."/>
            <person name="Thompson K."/>
            <person name="VandeBerg J.L."/>
            <person name="Wade C.M."/>
            <person name="Walker J.A."/>
            <person name="Waters P.D."/>
            <person name="Webber C."/>
            <person name="Weidman J.R."/>
            <person name="Xie X."/>
            <person name="Zody M.C."/>
            <person name="Baldwin J."/>
            <person name="Abdouelleil A."/>
            <person name="Abdulkadir J."/>
            <person name="Abebe A."/>
            <person name="Abera B."/>
            <person name="Abreu J."/>
            <person name="Acer S.C."/>
            <person name="Aftuck L."/>
            <person name="Alexander A."/>
            <person name="An P."/>
            <person name="Anderson E."/>
            <person name="Anderson S."/>
            <person name="Arachi H."/>
            <person name="Azer M."/>
            <person name="Bachantsang P."/>
            <person name="Barry A."/>
            <person name="Bayul T."/>
            <person name="Berlin A."/>
            <person name="Bessette D."/>
            <person name="Bloom T."/>
            <person name="Bloom T."/>
            <person name="Boguslavskiy L."/>
            <person name="Bonnet C."/>
            <person name="Boukhgalter B."/>
            <person name="Bourzgui I."/>
            <person name="Brown A."/>
            <person name="Cahill P."/>
            <person name="Channer S."/>
            <person name="Cheshatsang Y."/>
            <person name="Chuda L."/>
            <person name="Citroen M."/>
            <person name="Collymore A."/>
            <person name="Cooke P."/>
            <person name="Costello M."/>
            <person name="D'Aco K."/>
            <person name="Daza R."/>
            <person name="De Haan G."/>
            <person name="DeGray S."/>
            <person name="DeMaso C."/>
            <person name="Dhargay N."/>
            <person name="Dooley K."/>
            <person name="Dooley E."/>
            <person name="Doricent M."/>
            <person name="Dorje P."/>
            <person name="Dorjee K."/>
            <person name="Dupes A."/>
            <person name="Elong R."/>
            <person name="Falk J."/>
            <person name="Farina A."/>
            <person name="Faro S."/>
            <person name="Ferguson D."/>
            <person name="Fisher S."/>
            <person name="Foley C.D."/>
            <person name="Franke A."/>
            <person name="Friedrich D."/>
            <person name="Gadbois L."/>
            <person name="Gearin G."/>
            <person name="Gearin C.R."/>
            <person name="Giannoukos G."/>
            <person name="Goode T."/>
            <person name="Graham J."/>
            <person name="Grandbois E."/>
            <person name="Grewal S."/>
            <person name="Gyaltsen K."/>
            <person name="Hafez N."/>
            <person name="Hagos B."/>
            <person name="Hall J."/>
            <person name="Henson C."/>
            <person name="Hollinger A."/>
            <person name="Honan T."/>
            <person name="Huard M.D."/>
            <person name="Hughes L."/>
            <person name="Hurhula B."/>
            <person name="Husby M.E."/>
            <person name="Kamat A."/>
            <person name="Kanga B."/>
            <person name="Kashin S."/>
            <person name="Khazanovich D."/>
            <person name="Kisner P."/>
            <person name="Lance K."/>
            <person name="Lara M."/>
            <person name="Lee W."/>
            <person name="Lennon N."/>
            <person name="Letendre F."/>
            <person name="LeVine R."/>
            <person name="Lipovsky A."/>
            <person name="Liu X."/>
            <person name="Liu J."/>
            <person name="Liu S."/>
            <person name="Lokyitsang T."/>
            <person name="Lokyitsang Y."/>
            <person name="Lubonja R."/>
            <person name="Lui A."/>
            <person name="MacDonald P."/>
            <person name="Magnisalis V."/>
            <person name="Maru K."/>
            <person name="Matthews C."/>
            <person name="McCusker W."/>
            <person name="McDonough S."/>
            <person name="Mehta T."/>
            <person name="Meldrim J."/>
            <person name="Meneus L."/>
            <person name="Mihai O."/>
            <person name="Mihalev A."/>
            <person name="Mihova T."/>
            <person name="Mittelman R."/>
            <person name="Mlenga V."/>
            <person name="Montmayeur A."/>
            <person name="Mulrain L."/>
            <person name="Navidi A."/>
            <person name="Naylor J."/>
            <person name="Negash T."/>
            <person name="Nguyen T."/>
            <person name="Nguyen N."/>
            <person name="Nicol R."/>
            <person name="Norbu C."/>
            <person name="Norbu N."/>
            <person name="Novod N."/>
            <person name="O'Neill B."/>
            <person name="Osman S."/>
            <person name="Markiewicz E."/>
            <person name="Oyono O.L."/>
            <person name="Patti C."/>
            <person name="Phunkhang P."/>
            <person name="Pierre F."/>
            <person name="Priest M."/>
            <person name="Raghuraman S."/>
            <person name="Rege F."/>
            <person name="Reyes R."/>
            <person name="Rise C."/>
            <person name="Rogov P."/>
            <person name="Ross K."/>
            <person name="Ryan E."/>
            <person name="Settipalli S."/>
            <person name="Shea T."/>
            <person name="Sherpa N."/>
            <person name="Shi L."/>
            <person name="Shih D."/>
            <person name="Sparrow T."/>
            <person name="Spaulding J."/>
            <person name="Stalker J."/>
            <person name="Stange-Thomann N."/>
            <person name="Stavropoulos S."/>
            <person name="Stone C."/>
            <person name="Strader C."/>
            <person name="Tesfaye S."/>
            <person name="Thomson T."/>
            <person name="Thoulutsang Y."/>
            <person name="Thoulutsang D."/>
            <person name="Topham K."/>
            <person name="Topping I."/>
            <person name="Tsamla T."/>
            <person name="Vassiliev H."/>
            <person name="Vo A."/>
            <person name="Wangchuk T."/>
            <person name="Wangdi T."/>
            <person name="Weiand M."/>
            <person name="Wilkinson J."/>
            <person name="Wilson A."/>
            <person name="Yadav S."/>
            <person name="Young G."/>
            <person name="Yu Q."/>
            <person name="Zembek L."/>
            <person name="Zhong D."/>
            <person name="Zimmer A."/>
            <person name="Zwirko Z."/>
            <person name="Jaffe D.B."/>
            <person name="Alvarez P."/>
            <person name="Brockman W."/>
            <person name="Butler J."/>
            <person name="Chin C."/>
            <person name="Gnerre S."/>
            <person name="MacCallum I."/>
            <person name="Graves J.A."/>
            <person name="Ponting C.P."/>
            <person name="Breen M."/>
            <person name="Samollow P.B."/>
            <person name="Lander E.S."/>
            <person name="Lindblad-Toh K."/>
        </authorList>
    </citation>
    <scope>NUCLEOTIDE SEQUENCE [LARGE SCALE GENOMIC DNA]</scope>
</reference>
<dbReference type="Pfam" id="PF03098">
    <property type="entry name" value="An_peroxidase"/>
    <property type="match status" value="1"/>
</dbReference>
<accession>A0A5F8GV99</accession>
<keyword evidence="1" id="KW-0408">Iron</keyword>
<dbReference type="SUPFAM" id="SSF48113">
    <property type="entry name" value="Heme-dependent peroxidases"/>
    <property type="match status" value="1"/>
</dbReference>
<dbReference type="Proteomes" id="UP000002280">
    <property type="component" value="Chromosome 2"/>
</dbReference>
<evidence type="ECO:0000313" key="4">
    <source>
        <dbReference type="Proteomes" id="UP000002280"/>
    </source>
</evidence>
<reference evidence="3" key="3">
    <citation type="submission" date="2025-09" db="UniProtKB">
        <authorList>
            <consortium name="Ensembl"/>
        </authorList>
    </citation>
    <scope>IDENTIFICATION</scope>
</reference>
<dbReference type="PROSITE" id="PS50292">
    <property type="entry name" value="PEROXIDASE_3"/>
    <property type="match status" value="1"/>
</dbReference>
<dbReference type="InParanoid" id="A0A5F8GV99"/>
<dbReference type="STRING" id="13616.ENSMODP00000051284"/>
<dbReference type="PANTHER" id="PTHR11475">
    <property type="entry name" value="OXIDASE/PEROXIDASE"/>
    <property type="match status" value="1"/>
</dbReference>
<dbReference type="GO" id="GO:0004601">
    <property type="term" value="F:peroxidase activity"/>
    <property type="evidence" value="ECO:0000318"/>
    <property type="project" value="GO_Central"/>
</dbReference>
<dbReference type="Ensembl" id="ENSMODT00000070596.1">
    <property type="protein sequence ID" value="ENSMODP00000051284.1"/>
    <property type="gene ID" value="ENSMODG00000019169.4"/>
</dbReference>
<evidence type="ECO:0008006" key="5">
    <source>
        <dbReference type="Google" id="ProtNLM"/>
    </source>
</evidence>
<dbReference type="PANTHER" id="PTHR11475:SF135">
    <property type="entry name" value="EOSINOPHIL PEROXIDASE"/>
    <property type="match status" value="1"/>
</dbReference>
<dbReference type="InterPro" id="IPR037120">
    <property type="entry name" value="Haem_peroxidase_sf_animal"/>
</dbReference>
<evidence type="ECO:0000313" key="3">
    <source>
        <dbReference type="Ensembl" id="ENSMODP00000051284.1"/>
    </source>
</evidence>
<feature type="binding site" description="axial binding residue" evidence="1">
    <location>
        <position position="425"/>
    </location>
    <ligand>
        <name>heme b</name>
        <dbReference type="ChEBI" id="CHEBI:60344"/>
    </ligand>
    <ligandPart>
        <name>Fe</name>
        <dbReference type="ChEBI" id="CHEBI:18248"/>
    </ligandPart>
</feature>
<evidence type="ECO:0000256" key="1">
    <source>
        <dbReference type="PIRSR" id="PIRSR619791-2"/>
    </source>
</evidence>
<protein>
    <recommendedName>
        <fullName evidence="5">Myeloperoxidase</fullName>
    </recommendedName>
</protein>
<name>A0A5F8GV99_MONDO</name>
<dbReference type="GO" id="GO:0006979">
    <property type="term" value="P:response to oxidative stress"/>
    <property type="evidence" value="ECO:0007669"/>
    <property type="project" value="InterPro"/>
</dbReference>
<dbReference type="InterPro" id="IPR010255">
    <property type="entry name" value="Haem_peroxidase_sf"/>
</dbReference>
<keyword evidence="4" id="KW-1185">Reference proteome</keyword>
<organism evidence="3 4">
    <name type="scientific">Monodelphis domestica</name>
    <name type="common">Gray short-tailed opossum</name>
    <dbReference type="NCBI Taxonomy" id="13616"/>
    <lineage>
        <taxon>Eukaryota</taxon>
        <taxon>Metazoa</taxon>
        <taxon>Chordata</taxon>
        <taxon>Craniata</taxon>
        <taxon>Vertebrata</taxon>
        <taxon>Euteleostomi</taxon>
        <taxon>Mammalia</taxon>
        <taxon>Metatheria</taxon>
        <taxon>Didelphimorphia</taxon>
        <taxon>Didelphidae</taxon>
        <taxon>Monodelphis</taxon>
    </lineage>
</organism>
<dbReference type="OMA" id="HAITIMA"/>
<dbReference type="PRINTS" id="PR00457">
    <property type="entry name" value="ANPEROXIDASE"/>
</dbReference>
<dbReference type="InterPro" id="IPR019791">
    <property type="entry name" value="Haem_peroxidase_animal"/>
</dbReference>
<dbReference type="GO" id="GO:0020037">
    <property type="term" value="F:heme binding"/>
    <property type="evidence" value="ECO:0007669"/>
    <property type="project" value="InterPro"/>
</dbReference>
<dbReference type="GeneTree" id="ENSGT00940000160488"/>
<proteinExistence type="predicted"/>
<dbReference type="GO" id="GO:0042742">
    <property type="term" value="P:defense response to bacterium"/>
    <property type="evidence" value="ECO:0000318"/>
    <property type="project" value="GO_Central"/>
</dbReference>
<dbReference type="Gene3D" id="1.10.640.10">
    <property type="entry name" value="Haem peroxidase domain superfamily, animal type"/>
    <property type="match status" value="1"/>
</dbReference>
<reference evidence="3" key="2">
    <citation type="submission" date="2025-08" db="UniProtKB">
        <authorList>
            <consortium name="Ensembl"/>
        </authorList>
    </citation>
    <scope>IDENTIFICATION</scope>
</reference>
<sequence length="661" mass="74525">VTTDNPLTYEDLITSVEEAKKIVNIAYKISQQRTNNALEHGSATPSDLMKFPKEPIGGTRVATRAADYTETTLKILKQKLLPILGNVNVTDVLSPMQKTGCAASVHSPGCPEDSAYRTINGKCNNRVHPNRGASNRGYARWLPAEYEDGISLPKGATEGKLHNGFPLLLVRMVSSELARIPNDNITHDQNRSLIFMQWGQWGDHDLVFSLARSMSEQTFLNFPNDDRIATRGICMPFTRSSPACNPNTVIQEPINGITSFLDASMVYGSEDSRANLLRNKSNDMGVLAVNEHFQDEGLDFLPFQTRALNPCLLTNKEANIPCFRSGDMRANEHLGIIAFHTLFLREHNCLVLELKKLNPHWDGEVLYQEARKIIRAMIQIINYRDYLPLVLGNETEKYIPPYTGYNESVDPTVANIFSLTFRFGHGSIPPFMSRLDEEFQPTGPNSKIPLHRTFFASWRIILEGIDPVLRGLLINPSKQLKQDEILNEEVRERLFQQTEVIGLDLAAINMQGSRDHGIPGYNAWRRFCGLSEPQTVEELGDVLENMDLAEKFLALYGTADNIDLWIRALAEPFVPSGRVGPLISCLIGQQFQQTRDGDRVFLTDEQIESLRVISLPLLFCDNTHLSQFPIDVFQVNNYPEDFINCTEFVKLGLTPWKVQNE</sequence>
<keyword evidence="1" id="KW-0349">Heme</keyword>
<dbReference type="AlphaFoldDB" id="A0A5F8GV99"/>
<feature type="region of interest" description="Disordered" evidence="2">
    <location>
        <begin position="36"/>
        <end position="55"/>
    </location>
</feature>
<evidence type="ECO:0000256" key="2">
    <source>
        <dbReference type="SAM" id="MobiDB-lite"/>
    </source>
</evidence>